<dbReference type="InterPro" id="IPR006015">
    <property type="entry name" value="Universal_stress_UspA"/>
</dbReference>
<feature type="transmembrane region" description="Helical" evidence="6">
    <location>
        <begin position="252"/>
        <end position="272"/>
    </location>
</feature>
<keyword evidence="10" id="KW-1185">Reference proteome</keyword>
<protein>
    <submittedName>
        <fullName evidence="9">SulP family inorganic anion transporter</fullName>
    </submittedName>
</protein>
<feature type="transmembrane region" description="Helical" evidence="6">
    <location>
        <begin position="441"/>
        <end position="469"/>
    </location>
</feature>
<dbReference type="Pfam" id="PF00582">
    <property type="entry name" value="Usp"/>
    <property type="match status" value="1"/>
</dbReference>
<evidence type="ECO:0000256" key="4">
    <source>
        <dbReference type="ARBA" id="ARBA00022989"/>
    </source>
</evidence>
<evidence type="ECO:0000256" key="1">
    <source>
        <dbReference type="ARBA" id="ARBA00004141"/>
    </source>
</evidence>
<evidence type="ECO:0000313" key="9">
    <source>
        <dbReference type="EMBL" id="MCQ8181141.1"/>
    </source>
</evidence>
<evidence type="ECO:0000313" key="10">
    <source>
        <dbReference type="Proteomes" id="UP001524569"/>
    </source>
</evidence>
<gene>
    <name evidence="9" type="ORF">NP603_08475</name>
</gene>
<dbReference type="PRINTS" id="PR01438">
    <property type="entry name" value="UNVRSLSTRESS"/>
</dbReference>
<feature type="transmembrane region" description="Helical" evidence="6">
    <location>
        <begin position="142"/>
        <end position="163"/>
    </location>
</feature>
<feature type="domain" description="SLC26A/SulP transporter" evidence="8">
    <location>
        <begin position="60"/>
        <end position="445"/>
    </location>
</feature>
<keyword evidence="5 6" id="KW-0472">Membrane</keyword>
<dbReference type="EMBL" id="JANIBM010000007">
    <property type="protein sequence ID" value="MCQ8181141.1"/>
    <property type="molecule type" value="Genomic_DNA"/>
</dbReference>
<accession>A0ABT1UFX8</accession>
<dbReference type="SUPFAM" id="SSF52402">
    <property type="entry name" value="Adenine nucleotide alpha hydrolases-like"/>
    <property type="match status" value="1"/>
</dbReference>
<keyword evidence="3 6" id="KW-0812">Transmembrane</keyword>
<comment type="subcellular location">
    <subcellularLocation>
        <location evidence="1">Membrane</location>
        <topology evidence="1">Multi-pass membrane protein</topology>
    </subcellularLocation>
</comment>
<dbReference type="Pfam" id="PF00916">
    <property type="entry name" value="Sulfate_transp"/>
    <property type="match status" value="1"/>
</dbReference>
<keyword evidence="4 6" id="KW-1133">Transmembrane helix</keyword>
<dbReference type="InterPro" id="IPR006016">
    <property type="entry name" value="UspA"/>
</dbReference>
<feature type="transmembrane region" description="Helical" evidence="6">
    <location>
        <begin position="64"/>
        <end position="83"/>
    </location>
</feature>
<comment type="caution">
    <text evidence="9">The sequence shown here is derived from an EMBL/GenBank/DDBJ whole genome shotgun (WGS) entry which is preliminary data.</text>
</comment>
<dbReference type="InterPro" id="IPR011547">
    <property type="entry name" value="SLC26A/SulP_dom"/>
</dbReference>
<feature type="domain" description="UspA" evidence="7">
    <location>
        <begin position="633"/>
        <end position="768"/>
    </location>
</feature>
<dbReference type="RefSeq" id="WP_256610429.1">
    <property type="nucleotide sequence ID" value="NZ_JANIBM010000007.1"/>
</dbReference>
<evidence type="ECO:0000259" key="8">
    <source>
        <dbReference type="Pfam" id="PF00916"/>
    </source>
</evidence>
<feature type="transmembrane region" description="Helical" evidence="6">
    <location>
        <begin position="397"/>
        <end position="421"/>
    </location>
</feature>
<sequence>MNSIEKNRYQPAANRAPDLLANSDPEPSVTLLQRLKSFNTFWDDRFEDLTPETWLKTTYRDMSAGLVVALTAIPMAMGFAMAMGLRPEQGIIAGALACIIGRTWGGSKYQVYGPTAAFIPIIAGLMQKYGEANGGTFAEAHGFLVFVSVIAGVILMLMGLFGLGRYAKLVPNSIIVGFTVGIATAIALTNLESILGIESFNELLGEDEDIQGGLLHNLTQAFSNLGRINLWSVMLGLMTFILTKGLLRISIFIPAPLIAIGISTVLAATVLADKGVILVRDIYGSIPNNFFVFTPPAMPEFTAGVVGDIAYFVAAIVFVSAIESLLCSSMADRLAGNRKTPFNPDKEFWGQGLVQIITPLANGFPCTGALARTATSIKAGAVTPLAGYFKGLFKLTLAYYIAGYLELVPMACIGGILLWVASNMIKVSEIKEVFGHNRFHAGLMVFTAVMVPATDFLTGVLAALVIYFAARRFCDRPAAAHKAAVPIEPAAKLDTPAAALIFDNVSVALALRDEDASLLRYVERLAELGIGKTFYFVHVASPKDEATNLLERMRETVQQRLAAKLPKAGVHYRLLHGPNRIDALVGHSLAAKSDVTLLGHRTDRSGRRSLARRLAMLGQGCVWMVPNGSNPEFRSILVPIDFSASSAAGLSQAAAIARAAGVGECSAIHVFVDDSVIRYEEHDAIKRGEEETAFARFVVSAETQGINVIPIYEEGFDATRTILECAERRNAGLIVISTHGHSQAAAALLGSTTAEIMANSAVPVLVVKHDNDRAPIREVLLANRYWQRQDPRTN</sequence>
<evidence type="ECO:0000256" key="2">
    <source>
        <dbReference type="ARBA" id="ARBA00008791"/>
    </source>
</evidence>
<feature type="transmembrane region" description="Helical" evidence="6">
    <location>
        <begin position="228"/>
        <end position="247"/>
    </location>
</feature>
<feature type="transmembrane region" description="Helical" evidence="6">
    <location>
        <begin position="309"/>
        <end position="331"/>
    </location>
</feature>
<evidence type="ECO:0000256" key="3">
    <source>
        <dbReference type="ARBA" id="ARBA00022692"/>
    </source>
</evidence>
<comment type="similarity">
    <text evidence="2">Belongs to the universal stress protein A family.</text>
</comment>
<evidence type="ECO:0000256" key="5">
    <source>
        <dbReference type="ARBA" id="ARBA00023136"/>
    </source>
</evidence>
<name>A0ABT1UFX8_9GAMM</name>
<feature type="transmembrane region" description="Helical" evidence="6">
    <location>
        <begin position="175"/>
        <end position="197"/>
    </location>
</feature>
<dbReference type="Gene3D" id="3.40.50.12370">
    <property type="match status" value="1"/>
</dbReference>
<dbReference type="PANTHER" id="PTHR11814">
    <property type="entry name" value="SULFATE TRANSPORTER"/>
    <property type="match status" value="1"/>
</dbReference>
<organism evidence="9 10">
    <name type="scientific">Methylomonas aurea</name>
    <dbReference type="NCBI Taxonomy" id="2952224"/>
    <lineage>
        <taxon>Bacteria</taxon>
        <taxon>Pseudomonadati</taxon>
        <taxon>Pseudomonadota</taxon>
        <taxon>Gammaproteobacteria</taxon>
        <taxon>Methylococcales</taxon>
        <taxon>Methylococcaceae</taxon>
        <taxon>Methylomonas</taxon>
    </lineage>
</organism>
<dbReference type="Proteomes" id="UP001524569">
    <property type="component" value="Unassembled WGS sequence"/>
</dbReference>
<reference evidence="9 10" key="1">
    <citation type="submission" date="2022-07" db="EMBL/GenBank/DDBJ databases">
        <title>Methylomonas rivi sp. nov., Methylomonas rosea sp. nov., Methylomonas aureus sp. nov. and Methylomonas subterranea sp. nov., four novel methanotrophs isolated from a freshwater creek and the deep terrestrial subsurface.</title>
        <authorList>
            <person name="Abin C."/>
            <person name="Sankaranarayanan K."/>
            <person name="Garner C."/>
            <person name="Sindelar R."/>
            <person name="Kotary K."/>
            <person name="Garner R."/>
            <person name="Barclay S."/>
            <person name="Lawson P."/>
            <person name="Krumholz L."/>
        </authorList>
    </citation>
    <scope>NUCLEOTIDE SEQUENCE [LARGE SCALE GENOMIC DNA]</scope>
    <source>
        <strain evidence="9 10">SURF-1</strain>
    </source>
</reference>
<dbReference type="InterPro" id="IPR001902">
    <property type="entry name" value="SLC26A/SulP_fam"/>
</dbReference>
<proteinExistence type="inferred from homology"/>
<evidence type="ECO:0000256" key="6">
    <source>
        <dbReference type="SAM" id="Phobius"/>
    </source>
</evidence>
<evidence type="ECO:0000259" key="7">
    <source>
        <dbReference type="Pfam" id="PF00582"/>
    </source>
</evidence>
<dbReference type="CDD" id="cd00293">
    <property type="entry name" value="USP-like"/>
    <property type="match status" value="1"/>
</dbReference>